<feature type="transmembrane region" description="Helical" evidence="9">
    <location>
        <begin position="425"/>
        <end position="447"/>
    </location>
</feature>
<dbReference type="InterPro" id="IPR020846">
    <property type="entry name" value="MFS_dom"/>
</dbReference>
<feature type="transmembrane region" description="Helical" evidence="9">
    <location>
        <begin position="91"/>
        <end position="110"/>
    </location>
</feature>
<organism evidence="11 12">
    <name type="scientific">Neosartorya fischeri (strain ATCC 1020 / DSM 3700 / CBS 544.65 / FGSC A1164 / JCM 1740 / NRRL 181 / WB 181)</name>
    <name type="common">Aspergillus fischerianus</name>
    <dbReference type="NCBI Taxonomy" id="331117"/>
    <lineage>
        <taxon>Eukaryota</taxon>
        <taxon>Fungi</taxon>
        <taxon>Dikarya</taxon>
        <taxon>Ascomycota</taxon>
        <taxon>Pezizomycotina</taxon>
        <taxon>Eurotiomycetes</taxon>
        <taxon>Eurotiomycetidae</taxon>
        <taxon>Eurotiales</taxon>
        <taxon>Aspergillaceae</taxon>
        <taxon>Aspergillus</taxon>
        <taxon>Aspergillus subgen. Fumigati</taxon>
    </lineage>
</organism>
<dbReference type="Gene3D" id="1.20.1250.20">
    <property type="entry name" value="MFS general substrate transporter like domains"/>
    <property type="match status" value="1"/>
</dbReference>
<feature type="transmembrane region" description="Helical" evidence="9">
    <location>
        <begin position="393"/>
        <end position="413"/>
    </location>
</feature>
<dbReference type="PROSITE" id="PS50850">
    <property type="entry name" value="MFS"/>
    <property type="match status" value="1"/>
</dbReference>
<dbReference type="Pfam" id="PF00083">
    <property type="entry name" value="Sugar_tr"/>
    <property type="match status" value="1"/>
</dbReference>
<dbReference type="InterPro" id="IPR050360">
    <property type="entry name" value="MFS_Sugar_Transporters"/>
</dbReference>
<evidence type="ECO:0000313" key="11">
    <source>
        <dbReference type="EMBL" id="EAW24586.1"/>
    </source>
</evidence>
<comment type="subcellular location">
    <subcellularLocation>
        <location evidence="1">Membrane</location>
        <topology evidence="1">Multi-pass membrane protein</topology>
    </subcellularLocation>
</comment>
<dbReference type="GO" id="GO:0016020">
    <property type="term" value="C:membrane"/>
    <property type="evidence" value="ECO:0007669"/>
    <property type="project" value="UniProtKB-SubCell"/>
</dbReference>
<dbReference type="OrthoDB" id="6612291at2759"/>
<dbReference type="EMBL" id="DS027686">
    <property type="protein sequence ID" value="EAW24586.1"/>
    <property type="molecule type" value="Genomic_DNA"/>
</dbReference>
<evidence type="ECO:0000256" key="8">
    <source>
        <dbReference type="RuleBase" id="RU003346"/>
    </source>
</evidence>
<feature type="transmembrane region" description="Helical" evidence="9">
    <location>
        <begin position="122"/>
        <end position="144"/>
    </location>
</feature>
<reference evidence="12" key="1">
    <citation type="journal article" date="2008" name="PLoS Genet.">
        <title>Genomic islands in the pathogenic filamentous fungus Aspergillus fumigatus.</title>
        <authorList>
            <person name="Fedorova N.D."/>
            <person name="Khaldi N."/>
            <person name="Joardar V.S."/>
            <person name="Maiti R."/>
            <person name="Amedeo P."/>
            <person name="Anderson M.J."/>
            <person name="Crabtree J."/>
            <person name="Silva J.C."/>
            <person name="Badger J.H."/>
            <person name="Albarraq A."/>
            <person name="Angiuoli S."/>
            <person name="Bussey H."/>
            <person name="Bowyer P."/>
            <person name="Cotty P.J."/>
            <person name="Dyer P.S."/>
            <person name="Egan A."/>
            <person name="Galens K."/>
            <person name="Fraser-Liggett C.M."/>
            <person name="Haas B.J."/>
            <person name="Inman J.M."/>
            <person name="Kent R."/>
            <person name="Lemieux S."/>
            <person name="Malavazi I."/>
            <person name="Orvis J."/>
            <person name="Roemer T."/>
            <person name="Ronning C.M."/>
            <person name="Sundaram J.P."/>
            <person name="Sutton G."/>
            <person name="Turner G."/>
            <person name="Venter J.C."/>
            <person name="White O.R."/>
            <person name="Whitty B.R."/>
            <person name="Youngman P."/>
            <person name="Wolfe K.H."/>
            <person name="Goldman G.H."/>
            <person name="Wortman J.R."/>
            <person name="Jiang B."/>
            <person name="Denning D.W."/>
            <person name="Nierman W.C."/>
        </authorList>
    </citation>
    <scope>NUCLEOTIDE SEQUENCE [LARGE SCALE GENOMIC DNA]</scope>
    <source>
        <strain evidence="12">ATCC 1020 / DSM 3700 / CBS 544.65 / FGSC A1164 / JCM 1740 / NRRL 181 / WB 181</strain>
    </source>
</reference>
<evidence type="ECO:0000256" key="9">
    <source>
        <dbReference type="SAM" id="Phobius"/>
    </source>
</evidence>
<dbReference type="SUPFAM" id="SSF103473">
    <property type="entry name" value="MFS general substrate transporter"/>
    <property type="match status" value="1"/>
</dbReference>
<dbReference type="RefSeq" id="XP_001266483.1">
    <property type="nucleotide sequence ID" value="XM_001266482.1"/>
</dbReference>
<feature type="transmembrane region" description="Helical" evidence="9">
    <location>
        <begin position="459"/>
        <end position="478"/>
    </location>
</feature>
<dbReference type="GO" id="GO:0000023">
    <property type="term" value="P:maltose metabolic process"/>
    <property type="evidence" value="ECO:0007669"/>
    <property type="project" value="UniProtKB-KW"/>
</dbReference>
<sequence>MADQRKEQDETEITVDHEENVQQEQPAEALWREVLKHWRVLLWCLLIFLLPMNFGYENAIVGNLLAMPQFLERFGHQVNGTWVLSARDQQILNGALSVGVFCAAIITGFLSDAYGRKKAMMIGSIICCAGAMVQHYATSILMLFGGKVVATLGFGIGHSVAPVFVSELAPSSLRGICLALINTMIVGGQWLASLTVYGSTFRSDADAWRVPLICQIIPPGIVFLAAGTILPESPTWFLIKDRRDEARKAFQRFNGPHFDSGPALNHTLAAIVVEKENASGNHSWIECFQQPNLRRTTIVVMTYLAQQLIGVNFIAGYLAYYYALAGVNHPVAIAQQSYAIQVFGNMCSWPLIERVGRRRLMVGGCIMMTTMLPVIGGISILNTPTALKVTVALMTVWGFLYQATLGACAYAIGGEIPSPAVRQKTYALNMVATTISSTVVYQLMPILINSDKANLGGKIAFVFFAPSVPMCFYLFFCLPETRGRSFDELEEMFQARVPSRKFKSYQTSLTPAAVLEGKLEGDIGTA</sequence>
<evidence type="ECO:0000256" key="7">
    <source>
        <dbReference type="ARBA" id="ARBA00026248"/>
    </source>
</evidence>
<dbReference type="PANTHER" id="PTHR48022">
    <property type="entry name" value="PLASTIDIC GLUCOSE TRANSPORTER 4"/>
    <property type="match status" value="1"/>
</dbReference>
<keyword evidence="6 9" id="KW-0472">Membrane</keyword>
<dbReference type="KEGG" id="nfi:NFIA_041640"/>
<dbReference type="HOGENOM" id="CLU_001265_11_0_1"/>
<keyword evidence="3 8" id="KW-0813">Transport</keyword>
<protein>
    <submittedName>
        <fullName evidence="11">Maltose permease</fullName>
    </submittedName>
</protein>
<evidence type="ECO:0000256" key="6">
    <source>
        <dbReference type="ARBA" id="ARBA00023136"/>
    </source>
</evidence>
<feature type="transmembrane region" description="Helical" evidence="9">
    <location>
        <begin position="40"/>
        <end position="56"/>
    </location>
</feature>
<dbReference type="InterPro" id="IPR003663">
    <property type="entry name" value="Sugar/inositol_transpt"/>
</dbReference>
<feature type="transmembrane region" description="Helical" evidence="9">
    <location>
        <begin position="216"/>
        <end position="239"/>
    </location>
</feature>
<dbReference type="AlphaFoldDB" id="A1D0R6"/>
<dbReference type="NCBIfam" id="TIGR00879">
    <property type="entry name" value="SP"/>
    <property type="match status" value="1"/>
</dbReference>
<dbReference type="Proteomes" id="UP000006702">
    <property type="component" value="Unassembled WGS sequence"/>
</dbReference>
<dbReference type="InterPro" id="IPR036259">
    <property type="entry name" value="MFS_trans_sf"/>
</dbReference>
<keyword evidence="4 9" id="KW-0812">Transmembrane</keyword>
<name>A1D0R6_NEOFI</name>
<dbReference type="InterPro" id="IPR005828">
    <property type="entry name" value="MFS_sugar_transport-like"/>
</dbReference>
<comment type="similarity">
    <text evidence="2 8">Belongs to the major facilitator superfamily. Sugar transporter (TC 2.A.1.1) family.</text>
</comment>
<dbReference type="GeneID" id="4592356"/>
<evidence type="ECO:0000256" key="3">
    <source>
        <dbReference type="ARBA" id="ARBA00022448"/>
    </source>
</evidence>
<accession>A1D0R6</accession>
<evidence type="ECO:0000256" key="1">
    <source>
        <dbReference type="ARBA" id="ARBA00004141"/>
    </source>
</evidence>
<dbReference type="eggNOG" id="KOG0254">
    <property type="taxonomic scope" value="Eukaryota"/>
</dbReference>
<evidence type="ECO:0000313" key="12">
    <source>
        <dbReference type="Proteomes" id="UP000006702"/>
    </source>
</evidence>
<dbReference type="OMA" id="FNYGFST"/>
<feature type="domain" description="Major facilitator superfamily (MFS) profile" evidence="10">
    <location>
        <begin position="43"/>
        <end position="482"/>
    </location>
</feature>
<evidence type="ECO:0000256" key="2">
    <source>
        <dbReference type="ARBA" id="ARBA00010992"/>
    </source>
</evidence>
<dbReference type="InterPro" id="IPR005829">
    <property type="entry name" value="Sugar_transporter_CS"/>
</dbReference>
<keyword evidence="12" id="KW-1185">Reference proteome</keyword>
<evidence type="ECO:0000256" key="5">
    <source>
        <dbReference type="ARBA" id="ARBA00022989"/>
    </source>
</evidence>
<evidence type="ECO:0000259" key="10">
    <source>
        <dbReference type="PROSITE" id="PS50850"/>
    </source>
</evidence>
<dbReference type="PANTHER" id="PTHR48022:SF5">
    <property type="entry name" value="ALPHA-GLUCOSIDES PERMEASE MPH2-RELATED"/>
    <property type="match status" value="1"/>
</dbReference>
<feature type="transmembrane region" description="Helical" evidence="9">
    <location>
        <begin position="176"/>
        <end position="196"/>
    </location>
</feature>
<gene>
    <name evidence="11" type="ORF">NFIA_041640</name>
</gene>
<dbReference type="VEuPathDB" id="FungiDB:NFIA_041640"/>
<keyword evidence="5 9" id="KW-1133">Transmembrane helix</keyword>
<feature type="transmembrane region" description="Helical" evidence="9">
    <location>
        <begin position="150"/>
        <end position="169"/>
    </location>
</feature>
<evidence type="ECO:0000256" key="4">
    <source>
        <dbReference type="ARBA" id="ARBA00022692"/>
    </source>
</evidence>
<dbReference type="FunFam" id="1.20.1250.20:FF:000078">
    <property type="entry name" value="MFS maltose transporter, putative"/>
    <property type="match status" value="1"/>
</dbReference>
<dbReference type="GO" id="GO:0005351">
    <property type="term" value="F:carbohydrate:proton symporter activity"/>
    <property type="evidence" value="ECO:0007669"/>
    <property type="project" value="TreeGrafter"/>
</dbReference>
<proteinExistence type="inferred from homology"/>
<feature type="transmembrane region" description="Helical" evidence="9">
    <location>
        <begin position="360"/>
        <end position="381"/>
    </location>
</feature>
<keyword evidence="7" id="KW-0462">Maltose metabolism</keyword>
<dbReference type="PROSITE" id="PS00216">
    <property type="entry name" value="SUGAR_TRANSPORT_1"/>
    <property type="match status" value="1"/>
</dbReference>